<organism evidence="1 2">
    <name type="scientific">Nadsonia fulvescens var. elongata DSM 6958</name>
    <dbReference type="NCBI Taxonomy" id="857566"/>
    <lineage>
        <taxon>Eukaryota</taxon>
        <taxon>Fungi</taxon>
        <taxon>Dikarya</taxon>
        <taxon>Ascomycota</taxon>
        <taxon>Saccharomycotina</taxon>
        <taxon>Dipodascomycetes</taxon>
        <taxon>Dipodascales</taxon>
        <taxon>Dipodascales incertae sedis</taxon>
        <taxon>Nadsonia</taxon>
    </lineage>
</organism>
<accession>A0A1E3PTM9</accession>
<protein>
    <submittedName>
        <fullName evidence="1">DUF1776-domain-containing protein</fullName>
    </submittedName>
</protein>
<dbReference type="STRING" id="857566.A0A1E3PTM9"/>
<dbReference type="Pfam" id="PF08643">
    <property type="entry name" value="DUF1776"/>
    <property type="match status" value="1"/>
</dbReference>
<gene>
    <name evidence="1" type="ORF">NADFUDRAFT_9794</name>
</gene>
<keyword evidence="2" id="KW-1185">Reference proteome</keyword>
<dbReference type="PANTHER" id="PTHR43313">
    <property type="entry name" value="SHORT-CHAIN DEHYDROGENASE/REDUCTASE FAMILY 9C"/>
    <property type="match status" value="1"/>
</dbReference>
<dbReference type="InterPro" id="IPR013952">
    <property type="entry name" value="DUF1776_fun"/>
</dbReference>
<dbReference type="Proteomes" id="UP000095009">
    <property type="component" value="Unassembled WGS sequence"/>
</dbReference>
<evidence type="ECO:0000313" key="2">
    <source>
        <dbReference type="Proteomes" id="UP000095009"/>
    </source>
</evidence>
<proteinExistence type="predicted"/>
<feature type="non-terminal residue" evidence="1">
    <location>
        <position position="307"/>
    </location>
</feature>
<dbReference type="PANTHER" id="PTHR43313:SF1">
    <property type="entry name" value="3BETA-HYDROXYSTEROID DEHYDROGENASE DHS-16"/>
    <property type="match status" value="1"/>
</dbReference>
<name>A0A1E3PTM9_9ASCO</name>
<dbReference type="OrthoDB" id="5308060at2759"/>
<reference evidence="1 2" key="1">
    <citation type="journal article" date="2016" name="Proc. Natl. Acad. Sci. U.S.A.">
        <title>Comparative genomics of biotechnologically important yeasts.</title>
        <authorList>
            <person name="Riley R."/>
            <person name="Haridas S."/>
            <person name="Wolfe K.H."/>
            <person name="Lopes M.R."/>
            <person name="Hittinger C.T."/>
            <person name="Goeker M."/>
            <person name="Salamov A.A."/>
            <person name="Wisecaver J.H."/>
            <person name="Long T.M."/>
            <person name="Calvey C.H."/>
            <person name="Aerts A.L."/>
            <person name="Barry K.W."/>
            <person name="Choi C."/>
            <person name="Clum A."/>
            <person name="Coughlan A.Y."/>
            <person name="Deshpande S."/>
            <person name="Douglass A.P."/>
            <person name="Hanson S.J."/>
            <person name="Klenk H.-P."/>
            <person name="LaButti K.M."/>
            <person name="Lapidus A."/>
            <person name="Lindquist E.A."/>
            <person name="Lipzen A.M."/>
            <person name="Meier-Kolthoff J.P."/>
            <person name="Ohm R.A."/>
            <person name="Otillar R.P."/>
            <person name="Pangilinan J.L."/>
            <person name="Peng Y."/>
            <person name="Rokas A."/>
            <person name="Rosa C.A."/>
            <person name="Scheuner C."/>
            <person name="Sibirny A.A."/>
            <person name="Slot J.C."/>
            <person name="Stielow J.B."/>
            <person name="Sun H."/>
            <person name="Kurtzman C.P."/>
            <person name="Blackwell M."/>
            <person name="Grigoriev I.V."/>
            <person name="Jeffries T.W."/>
        </authorList>
    </citation>
    <scope>NUCLEOTIDE SEQUENCE [LARGE SCALE GENOMIC DNA]</scope>
    <source>
        <strain evidence="1 2">DSM 6958</strain>
    </source>
</reference>
<sequence>KRRAAKASNGARTQIVVLAGSPAEPTMMLLANDLDKRGFIVYCTISSQNEAVIVERQNSVDIRCLQVSRDTEINSFKPLSDLLINSNGYYSLAGAILVPNLYFPPGPTESISVAIWSDIVYSLLGPIAFITTGLMDLVRSSHSRLMLLTPNIISSLNPAFNAPECVTISALTSLALCLHRELEPQGIPFIQIRMGSFDLGSPKSSASYSYANAIRADILSWPEPLRAIYARQYSASSSYLKSTHSGNTSSLPSHGRTNGCTIKELYFTVFDCLVNPKPSRVYYVGRGSKLYEIMGRWIPEVVLGWLL</sequence>
<dbReference type="AlphaFoldDB" id="A0A1E3PTM9"/>
<feature type="non-terminal residue" evidence="1">
    <location>
        <position position="1"/>
    </location>
</feature>
<dbReference type="EMBL" id="KV454406">
    <property type="protein sequence ID" value="ODQ68292.1"/>
    <property type="molecule type" value="Genomic_DNA"/>
</dbReference>
<evidence type="ECO:0000313" key="1">
    <source>
        <dbReference type="EMBL" id="ODQ68292.1"/>
    </source>
</evidence>